<accession>M4B3I6</accession>
<reference evidence="1" key="2">
    <citation type="submission" date="2015-06" db="UniProtKB">
        <authorList>
            <consortium name="EnsemblProtists"/>
        </authorList>
    </citation>
    <scope>IDENTIFICATION</scope>
    <source>
        <strain evidence="1">Emoy2</strain>
    </source>
</reference>
<name>M4B3I6_HYAAE</name>
<reference evidence="2" key="1">
    <citation type="journal article" date="2010" name="Science">
        <title>Signatures of adaptation to obligate biotrophy in the Hyaloperonospora arabidopsidis genome.</title>
        <authorList>
            <person name="Baxter L."/>
            <person name="Tripathy S."/>
            <person name="Ishaque N."/>
            <person name="Boot N."/>
            <person name="Cabral A."/>
            <person name="Kemen E."/>
            <person name="Thines M."/>
            <person name="Ah-Fong A."/>
            <person name="Anderson R."/>
            <person name="Badejoko W."/>
            <person name="Bittner-Eddy P."/>
            <person name="Boore J.L."/>
            <person name="Chibucos M.C."/>
            <person name="Coates M."/>
            <person name="Dehal P."/>
            <person name="Delehaunty K."/>
            <person name="Dong S."/>
            <person name="Downton P."/>
            <person name="Dumas B."/>
            <person name="Fabro G."/>
            <person name="Fronick C."/>
            <person name="Fuerstenberg S.I."/>
            <person name="Fulton L."/>
            <person name="Gaulin E."/>
            <person name="Govers F."/>
            <person name="Hughes L."/>
            <person name="Humphray S."/>
            <person name="Jiang R.H."/>
            <person name="Judelson H."/>
            <person name="Kamoun S."/>
            <person name="Kyung K."/>
            <person name="Meijer H."/>
            <person name="Minx P."/>
            <person name="Morris P."/>
            <person name="Nelson J."/>
            <person name="Phuntumart V."/>
            <person name="Qutob D."/>
            <person name="Rehmany A."/>
            <person name="Rougon-Cardoso A."/>
            <person name="Ryden P."/>
            <person name="Torto-Alalibo T."/>
            <person name="Studholme D."/>
            <person name="Wang Y."/>
            <person name="Win J."/>
            <person name="Wood J."/>
            <person name="Clifton S.W."/>
            <person name="Rogers J."/>
            <person name="Van den Ackerveken G."/>
            <person name="Jones J.D."/>
            <person name="McDowell J.M."/>
            <person name="Beynon J."/>
            <person name="Tyler B.M."/>
        </authorList>
    </citation>
    <scope>NUCLEOTIDE SEQUENCE [LARGE SCALE GENOMIC DNA]</scope>
    <source>
        <strain evidence="2">Emoy2</strain>
    </source>
</reference>
<dbReference type="VEuPathDB" id="FungiDB:HpaG800835"/>
<dbReference type="AlphaFoldDB" id="M4B3I6"/>
<evidence type="ECO:0000313" key="1">
    <source>
        <dbReference type="EnsemblProtists" id="HpaP800835"/>
    </source>
</evidence>
<dbReference type="HOGENOM" id="CLU_1581515_0_0_1"/>
<dbReference type="STRING" id="559515.M4B3I6"/>
<organism evidence="1 2">
    <name type="scientific">Hyaloperonospora arabidopsidis (strain Emoy2)</name>
    <name type="common">Downy mildew agent</name>
    <name type="synonym">Peronospora arabidopsidis</name>
    <dbReference type="NCBI Taxonomy" id="559515"/>
    <lineage>
        <taxon>Eukaryota</taxon>
        <taxon>Sar</taxon>
        <taxon>Stramenopiles</taxon>
        <taxon>Oomycota</taxon>
        <taxon>Peronosporomycetes</taxon>
        <taxon>Peronosporales</taxon>
        <taxon>Peronosporaceae</taxon>
        <taxon>Hyaloperonospora</taxon>
    </lineage>
</organism>
<keyword evidence="2" id="KW-1185">Reference proteome</keyword>
<dbReference type="EMBL" id="JH598179">
    <property type="status" value="NOT_ANNOTATED_CDS"/>
    <property type="molecule type" value="Genomic_DNA"/>
</dbReference>
<proteinExistence type="predicted"/>
<dbReference type="Proteomes" id="UP000011713">
    <property type="component" value="Unassembled WGS sequence"/>
</dbReference>
<evidence type="ECO:0000313" key="2">
    <source>
        <dbReference type="Proteomes" id="UP000011713"/>
    </source>
</evidence>
<sequence>MQKARFCNSTSYGNLAFEKSEHMACNSEFGIRLTSNKRIACVSCLEGKQTRNEQPHRERGANSAIDTIDGVICPDFKRPMTPKYRLSNRYLVNFIDHKSNHFLVFLARTKDAAAEKFESFFVHLEKPLGIKKDPHVANRRGRRVRQRGSLLQADRHCSANQRGEEPGFE</sequence>
<dbReference type="eggNOG" id="KOG0017">
    <property type="taxonomic scope" value="Eukaryota"/>
</dbReference>
<dbReference type="EnsemblProtists" id="HpaT800835">
    <property type="protein sequence ID" value="HpaP800835"/>
    <property type="gene ID" value="HpaG800835"/>
</dbReference>
<evidence type="ECO:0008006" key="3">
    <source>
        <dbReference type="Google" id="ProtNLM"/>
    </source>
</evidence>
<protein>
    <recommendedName>
        <fullName evidence="3">Integrase catalytic domain-containing protein</fullName>
    </recommendedName>
</protein>
<dbReference type="InParanoid" id="M4B3I6"/>